<proteinExistence type="inferred from homology"/>
<dbReference type="HOGENOM" id="CLU_084186_1_0_5"/>
<dbReference type="Proteomes" id="UP000007753">
    <property type="component" value="Chromosome 1"/>
</dbReference>
<dbReference type="KEGG" id="sjp:SJA_C1-32620"/>
<evidence type="ECO:0000313" key="4">
    <source>
        <dbReference type="EMBL" id="BAI98096.1"/>
    </source>
</evidence>
<evidence type="ECO:0000256" key="2">
    <source>
        <dbReference type="ARBA" id="ARBA00022679"/>
    </source>
</evidence>
<accession>D4Z664</accession>
<dbReference type="AlphaFoldDB" id="D4Z664"/>
<keyword evidence="2" id="KW-0808">Transferase</keyword>
<name>D4Z664_SPHIU</name>
<dbReference type="GO" id="GO:0016755">
    <property type="term" value="F:aminoacyltransferase activity"/>
    <property type="evidence" value="ECO:0007669"/>
    <property type="project" value="InterPro"/>
</dbReference>
<evidence type="ECO:0000313" key="5">
    <source>
        <dbReference type="Proteomes" id="UP000007753"/>
    </source>
</evidence>
<evidence type="ECO:0000256" key="1">
    <source>
        <dbReference type="ARBA" id="ARBA00006034"/>
    </source>
</evidence>
<dbReference type="Gene3D" id="3.40.50.11710">
    <property type="entry name" value="Cyclodipeptide synthase"/>
    <property type="match status" value="1"/>
</dbReference>
<sequence length="218" mass="24950">MNIGDYGHALIAVSLFNSYYSTDRITTLVRWAKHTFERSHIPVFDLPHAYTLSARKGHSPGSVRRARKEGRKLHNKIARIHAEEGIDSDAHRLLTWDDLVRNDDYLQLRVDVDRAFCTDACFRQACLTMADTLLDPEITDEDDRRAACFLAARYLLDELPLLIDLPSIIKCDSSVFLYHRAPSLLKQLFEGRFTLKPSDRQGYFILSDASEIEAADSY</sequence>
<comment type="similarity">
    <text evidence="1">Belongs to the CDPS family.</text>
</comment>
<dbReference type="InterPro" id="IPR038622">
    <property type="entry name" value="CDPS_sf"/>
</dbReference>
<dbReference type="EMBL" id="AP010803">
    <property type="protein sequence ID" value="BAI98096.1"/>
    <property type="molecule type" value="Genomic_DNA"/>
</dbReference>
<protein>
    <recommendedName>
        <fullName evidence="3">Cyclodipeptide synthase</fullName>
    </recommendedName>
</protein>
<dbReference type="STRING" id="452662.SJA_C1-32620"/>
<dbReference type="NCBIfam" id="TIGR04539">
    <property type="entry name" value="tRNA_cyclodipep"/>
    <property type="match status" value="1"/>
</dbReference>
<evidence type="ECO:0000256" key="3">
    <source>
        <dbReference type="ARBA" id="ARBA00030771"/>
    </source>
</evidence>
<dbReference type="Pfam" id="PF16715">
    <property type="entry name" value="CDPS"/>
    <property type="match status" value="1"/>
</dbReference>
<dbReference type="eggNOG" id="ENOG50332PQ">
    <property type="taxonomic scope" value="Bacteria"/>
</dbReference>
<keyword evidence="5" id="KW-1185">Reference proteome</keyword>
<gene>
    <name evidence="4" type="ordered locus">SJA_C1-32620</name>
</gene>
<organism evidence="4 5">
    <name type="scientific">Sphingobium indicum (strain DSM 16413 / CCM 7287 / MTCC 6362 / UT26 / NBRC 101211 / UT26S)</name>
    <name type="common">Sphingobium japonicum</name>
    <dbReference type="NCBI Taxonomy" id="452662"/>
    <lineage>
        <taxon>Bacteria</taxon>
        <taxon>Pseudomonadati</taxon>
        <taxon>Pseudomonadota</taxon>
        <taxon>Alphaproteobacteria</taxon>
        <taxon>Sphingomonadales</taxon>
        <taxon>Sphingomonadaceae</taxon>
        <taxon>Sphingobium</taxon>
    </lineage>
</organism>
<reference evidence="4 5" key="1">
    <citation type="journal article" date="2010" name="J. Bacteriol.">
        <title>Complete genome sequence of the representative gamma-hexachlorocyclohexane-degrading bacterium Sphingobium japonicum UT26.</title>
        <authorList>
            <person name="Nagata Y."/>
            <person name="Ohtsubo Y."/>
            <person name="Endo R."/>
            <person name="Ichikawa N."/>
            <person name="Ankai A."/>
            <person name="Oguchi A."/>
            <person name="Fukui S."/>
            <person name="Fujita N."/>
            <person name="Tsuda M."/>
        </authorList>
    </citation>
    <scope>NUCLEOTIDE SEQUENCE [LARGE SCALE GENOMIC DNA]</scope>
    <source>
        <strain evidence="5">DSM 16413 / CCM 7287 / MTCC 6362 / UT26 / NBRC 101211 / UT26S</strain>
    </source>
</reference>
<dbReference type="InterPro" id="IPR030903">
    <property type="entry name" value="CDPS"/>
</dbReference>